<dbReference type="RefSeq" id="WP_149799123.1">
    <property type="nucleotide sequence ID" value="NZ_FNBO01000009.1"/>
</dbReference>
<dbReference type="OrthoDB" id="198543at2157"/>
<keyword evidence="2" id="KW-1185">Reference proteome</keyword>
<proteinExistence type="predicted"/>
<gene>
    <name evidence="1" type="ORF">SAMN04488067_109112</name>
</gene>
<dbReference type="InterPro" id="IPR055515">
    <property type="entry name" value="DUF7089"/>
</dbReference>
<dbReference type="Proteomes" id="UP000324020">
    <property type="component" value="Unassembled WGS sequence"/>
</dbReference>
<dbReference type="EMBL" id="FNBO01000009">
    <property type="protein sequence ID" value="SDF83756.1"/>
    <property type="molecule type" value="Genomic_DNA"/>
</dbReference>
<evidence type="ECO:0000313" key="2">
    <source>
        <dbReference type="Proteomes" id="UP000324020"/>
    </source>
</evidence>
<protein>
    <submittedName>
        <fullName evidence="1">Uncharacterized protein</fullName>
    </submittedName>
</protein>
<reference evidence="1 2" key="1">
    <citation type="submission" date="2016-10" db="EMBL/GenBank/DDBJ databases">
        <authorList>
            <person name="Varghese N."/>
            <person name="Submissions S."/>
        </authorList>
    </citation>
    <scope>NUCLEOTIDE SEQUENCE [LARGE SCALE GENOMIC DNA]</scope>
    <source>
        <strain evidence="1 2">CGMCC 1.3527</strain>
    </source>
</reference>
<accession>A0A1G7PBQ9</accession>
<name>A0A1G7PBQ9_9EURY</name>
<evidence type="ECO:0000313" key="1">
    <source>
        <dbReference type="EMBL" id="SDF83756.1"/>
    </source>
</evidence>
<dbReference type="AlphaFoldDB" id="A0A1G7PBQ9"/>
<sequence>MFSTRPLDDDLAAVRDRYAPGSPVLDVESDFETLPPAAAEDLGLFVDALAPASYPAEWLPEAVPDLLRKHAGPAFTIGLPGDGTVVRTTQTEPSAVLVKRRAEGTPDDFLAFLVAERLVQIDCEPAPSAVVGDAAAANSGASNGGASNGGSSPGLPESFFPFFGDRYRDLDAAIRRPDPDTGESTTGFGPTDVFQVANALFDAWVGLHTRDAFASWEGEHPRLFDAWIDAGERLSGRLGDLSGEVARGDTEFPSATEYACSAVKHDLDLPAPYGALDTTAYRDRGAAYAVAWAEKTFAALVGDEE</sequence>
<organism evidence="1 2">
    <name type="scientific">Halorubrum xinjiangense</name>
    <dbReference type="NCBI Taxonomy" id="261291"/>
    <lineage>
        <taxon>Archaea</taxon>
        <taxon>Methanobacteriati</taxon>
        <taxon>Methanobacteriota</taxon>
        <taxon>Stenosarchaea group</taxon>
        <taxon>Halobacteria</taxon>
        <taxon>Halobacteriales</taxon>
        <taxon>Haloferacaceae</taxon>
        <taxon>Halorubrum</taxon>
    </lineage>
</organism>
<dbReference type="Pfam" id="PF23363">
    <property type="entry name" value="DUF7089"/>
    <property type="match status" value="1"/>
</dbReference>